<dbReference type="SMART" id="SM00090">
    <property type="entry name" value="RIO"/>
    <property type="match status" value="1"/>
</dbReference>
<keyword evidence="5" id="KW-0808">Transferase</keyword>
<keyword evidence="8 17" id="KW-0418">Kinase</keyword>
<evidence type="ECO:0000256" key="14">
    <source>
        <dbReference type="ARBA" id="ARBA00068837"/>
    </source>
</evidence>
<evidence type="ECO:0000256" key="7">
    <source>
        <dbReference type="ARBA" id="ARBA00022741"/>
    </source>
</evidence>
<sequence length="449" mass="50877">MKLDPAALRYLTDDDFRVLTAVEMGMRNHELVPIPLISAISGLKHGGYMKSLKQVHKHKLVHRESKPYVGYRLTSMGYDYLALNALVKRRVIDAVGRPLGVGKEADVFVVSASEQLMDDYPELADTPHLAMKLHRLGRTSFRAVKSKRDYLVHRKSASWIYFSRLAAMKEYAFMCALHARGFPVPRPLGQSRHIVVMELCPGALLTHVHEMPQPQEVANNLLQVIVRLAQHGLVHCDLNEFNIIVDDDGAVNVIDFPQMVSTRHADAHALFDRDVDGIRKFFEHRFGVAPDDMLKPSLADIVRETKQDDQLDVVVSASGFKNPHQEDGFYGAQDSDQEEEEDELAIDMNSLQIATDVDDRRDDAHAADRDVNSEEQSESEDVKHGGHHEHDTHASSQYTAPAINRALVEARVRKQRTNQARRRQLAKRNIVKDSQKRKLKAEVEFGDMY</sequence>
<evidence type="ECO:0000256" key="1">
    <source>
        <dbReference type="ARBA" id="ARBA00001946"/>
    </source>
</evidence>
<evidence type="ECO:0000313" key="18">
    <source>
        <dbReference type="Proteomes" id="UP000247409"/>
    </source>
</evidence>
<keyword evidence="7" id="KW-0547">Nucleotide-binding</keyword>
<comment type="catalytic activity">
    <reaction evidence="12">
        <text>L-seryl-[protein] + ATP = O-phospho-L-seryl-[protein] + ADP + H(+)</text>
        <dbReference type="Rhea" id="RHEA:17989"/>
        <dbReference type="Rhea" id="RHEA-COMP:9863"/>
        <dbReference type="Rhea" id="RHEA-COMP:11604"/>
        <dbReference type="ChEBI" id="CHEBI:15378"/>
        <dbReference type="ChEBI" id="CHEBI:29999"/>
        <dbReference type="ChEBI" id="CHEBI:30616"/>
        <dbReference type="ChEBI" id="CHEBI:83421"/>
        <dbReference type="ChEBI" id="CHEBI:456216"/>
        <dbReference type="EC" id="2.7.11.1"/>
    </reaction>
</comment>
<dbReference type="InterPro" id="IPR015285">
    <property type="entry name" value="RIO2_wHTH_N"/>
</dbReference>
<dbReference type="InterPro" id="IPR000687">
    <property type="entry name" value="RIO_kinase"/>
</dbReference>
<protein>
    <recommendedName>
        <fullName evidence="13">Serine/threonine-protein kinase RIO2</fullName>
        <ecNumber evidence="3">2.7.11.1</ecNumber>
    </recommendedName>
    <alternativeName>
        <fullName evidence="14">Serine/threonine-protein kinase rio2</fullName>
    </alternativeName>
</protein>
<dbReference type="GO" id="GO:0046872">
    <property type="term" value="F:metal ion binding"/>
    <property type="evidence" value="ECO:0007669"/>
    <property type="project" value="UniProtKB-KW"/>
</dbReference>
<dbReference type="InterPro" id="IPR018934">
    <property type="entry name" value="RIO_dom"/>
</dbReference>
<dbReference type="SUPFAM" id="SSF56112">
    <property type="entry name" value="Protein kinase-like (PK-like)"/>
    <property type="match status" value="1"/>
</dbReference>
<evidence type="ECO:0000313" key="17">
    <source>
        <dbReference type="EMBL" id="PXF43819.1"/>
    </source>
</evidence>
<dbReference type="GO" id="GO:0004674">
    <property type="term" value="F:protein serine/threonine kinase activity"/>
    <property type="evidence" value="ECO:0007669"/>
    <property type="project" value="UniProtKB-KW"/>
</dbReference>
<dbReference type="SUPFAM" id="SSF46785">
    <property type="entry name" value="Winged helix' DNA-binding domain"/>
    <property type="match status" value="1"/>
</dbReference>
<dbReference type="PANTHER" id="PTHR45852">
    <property type="entry name" value="SER/THR-PROTEIN KINASE RIO2"/>
    <property type="match status" value="1"/>
</dbReference>
<dbReference type="GO" id="GO:0030490">
    <property type="term" value="P:maturation of SSU-rRNA"/>
    <property type="evidence" value="ECO:0007669"/>
    <property type="project" value="TreeGrafter"/>
</dbReference>
<evidence type="ECO:0000256" key="11">
    <source>
        <dbReference type="ARBA" id="ARBA00047899"/>
    </source>
</evidence>
<keyword evidence="18" id="KW-1185">Reference proteome</keyword>
<evidence type="ECO:0000256" key="9">
    <source>
        <dbReference type="ARBA" id="ARBA00022840"/>
    </source>
</evidence>
<evidence type="ECO:0000256" key="13">
    <source>
        <dbReference type="ARBA" id="ARBA00068353"/>
    </source>
</evidence>
<evidence type="ECO:0000256" key="3">
    <source>
        <dbReference type="ARBA" id="ARBA00012513"/>
    </source>
</evidence>
<dbReference type="STRING" id="448386.A0A2V3IP39"/>
<dbReference type="Gene3D" id="1.10.10.10">
    <property type="entry name" value="Winged helix-like DNA-binding domain superfamily/Winged helix DNA-binding domain"/>
    <property type="match status" value="1"/>
</dbReference>
<dbReference type="EMBL" id="NBIV01000110">
    <property type="protein sequence ID" value="PXF43819.1"/>
    <property type="molecule type" value="Genomic_DNA"/>
</dbReference>
<dbReference type="FunFam" id="3.30.200.20:FF:000052">
    <property type="entry name" value="Serine/threonine-protein kinase RIO2"/>
    <property type="match status" value="1"/>
</dbReference>
<comment type="catalytic activity">
    <reaction evidence="11">
        <text>L-threonyl-[protein] + ATP = O-phospho-L-threonyl-[protein] + ADP + H(+)</text>
        <dbReference type="Rhea" id="RHEA:46608"/>
        <dbReference type="Rhea" id="RHEA-COMP:11060"/>
        <dbReference type="Rhea" id="RHEA-COMP:11605"/>
        <dbReference type="ChEBI" id="CHEBI:15378"/>
        <dbReference type="ChEBI" id="CHEBI:30013"/>
        <dbReference type="ChEBI" id="CHEBI:30616"/>
        <dbReference type="ChEBI" id="CHEBI:61977"/>
        <dbReference type="ChEBI" id="CHEBI:456216"/>
        <dbReference type="EC" id="2.7.11.1"/>
    </reaction>
</comment>
<reference evidence="17 18" key="1">
    <citation type="journal article" date="2018" name="Mol. Biol. Evol.">
        <title>Analysis of the draft genome of the red seaweed Gracilariopsis chorda provides insights into genome size evolution in Rhodophyta.</title>
        <authorList>
            <person name="Lee J."/>
            <person name="Yang E.C."/>
            <person name="Graf L."/>
            <person name="Yang J.H."/>
            <person name="Qiu H."/>
            <person name="Zel Zion U."/>
            <person name="Chan C.X."/>
            <person name="Stephens T.G."/>
            <person name="Weber A.P.M."/>
            <person name="Boo G.H."/>
            <person name="Boo S.M."/>
            <person name="Kim K.M."/>
            <person name="Shin Y."/>
            <person name="Jung M."/>
            <person name="Lee S.J."/>
            <person name="Yim H.S."/>
            <person name="Lee J.H."/>
            <person name="Bhattacharya D."/>
            <person name="Yoon H.S."/>
        </authorList>
    </citation>
    <scope>NUCLEOTIDE SEQUENCE [LARGE SCALE GENOMIC DNA]</scope>
    <source>
        <strain evidence="17 18">SKKU-2015</strain>
        <tissue evidence="17">Whole body</tissue>
    </source>
</reference>
<proteinExistence type="inferred from homology"/>
<dbReference type="GO" id="GO:0005829">
    <property type="term" value="C:cytosol"/>
    <property type="evidence" value="ECO:0007669"/>
    <property type="project" value="TreeGrafter"/>
</dbReference>
<comment type="similarity">
    <text evidence="2">Belongs to the protein kinase superfamily. RIO-type Ser/Thr kinase family.</text>
</comment>
<feature type="compositionally biased region" description="Basic and acidic residues" evidence="15">
    <location>
        <begin position="380"/>
        <end position="393"/>
    </location>
</feature>
<dbReference type="Pfam" id="PF01163">
    <property type="entry name" value="RIO1"/>
    <property type="match status" value="1"/>
</dbReference>
<dbReference type="InterPro" id="IPR011009">
    <property type="entry name" value="Kinase-like_dom_sf"/>
</dbReference>
<dbReference type="InterPro" id="IPR036390">
    <property type="entry name" value="WH_DNA-bd_sf"/>
</dbReference>
<keyword evidence="9" id="KW-0067">ATP-binding</keyword>
<comment type="caution">
    <text evidence="17">The sequence shown here is derived from an EMBL/GenBank/DDBJ whole genome shotgun (WGS) entry which is preliminary data.</text>
</comment>
<dbReference type="Proteomes" id="UP000247409">
    <property type="component" value="Unassembled WGS sequence"/>
</dbReference>
<evidence type="ECO:0000256" key="15">
    <source>
        <dbReference type="SAM" id="MobiDB-lite"/>
    </source>
</evidence>
<dbReference type="FunFam" id="1.10.10.10:FF:000053">
    <property type="entry name" value="Serine/threonine-protein kinase RIO2"/>
    <property type="match status" value="1"/>
</dbReference>
<dbReference type="EC" id="2.7.11.1" evidence="3"/>
<keyword evidence="10" id="KW-0460">Magnesium</keyword>
<evidence type="ECO:0000256" key="5">
    <source>
        <dbReference type="ARBA" id="ARBA00022679"/>
    </source>
</evidence>
<evidence type="ECO:0000256" key="2">
    <source>
        <dbReference type="ARBA" id="ARBA00009196"/>
    </source>
</evidence>
<dbReference type="GO" id="GO:0030688">
    <property type="term" value="C:preribosome, small subunit precursor"/>
    <property type="evidence" value="ECO:0007669"/>
    <property type="project" value="TreeGrafter"/>
</dbReference>
<dbReference type="OrthoDB" id="10258631at2759"/>
<dbReference type="Gene3D" id="3.30.200.20">
    <property type="entry name" value="Phosphorylase Kinase, domain 1"/>
    <property type="match status" value="1"/>
</dbReference>
<gene>
    <name evidence="17" type="ORF">BWQ96_06440</name>
</gene>
<dbReference type="PANTHER" id="PTHR45852:SF1">
    <property type="entry name" value="SERINE_THREONINE-PROTEIN KINASE RIO2"/>
    <property type="match status" value="1"/>
</dbReference>
<dbReference type="InterPro" id="IPR036388">
    <property type="entry name" value="WH-like_DNA-bd_sf"/>
</dbReference>
<dbReference type="InterPro" id="IPR030484">
    <property type="entry name" value="Rio2"/>
</dbReference>
<accession>A0A2V3IP39</accession>
<keyword evidence="6" id="KW-0479">Metal-binding</keyword>
<feature type="compositionally biased region" description="Basic and acidic residues" evidence="15">
    <location>
        <begin position="357"/>
        <end position="372"/>
    </location>
</feature>
<name>A0A2V3IP39_9FLOR</name>
<feature type="compositionally biased region" description="Acidic residues" evidence="15">
    <location>
        <begin position="335"/>
        <end position="345"/>
    </location>
</feature>
<organism evidence="17 18">
    <name type="scientific">Gracilariopsis chorda</name>
    <dbReference type="NCBI Taxonomy" id="448386"/>
    <lineage>
        <taxon>Eukaryota</taxon>
        <taxon>Rhodophyta</taxon>
        <taxon>Florideophyceae</taxon>
        <taxon>Rhodymeniophycidae</taxon>
        <taxon>Gracilariales</taxon>
        <taxon>Gracilariaceae</taxon>
        <taxon>Gracilariopsis</taxon>
    </lineage>
</organism>
<evidence type="ECO:0000259" key="16">
    <source>
        <dbReference type="SMART" id="SM00090"/>
    </source>
</evidence>
<feature type="domain" description="RIO kinase" evidence="16">
    <location>
        <begin position="64"/>
        <end position="307"/>
    </location>
</feature>
<dbReference type="CDD" id="cd05144">
    <property type="entry name" value="RIO2_C"/>
    <property type="match status" value="1"/>
</dbReference>
<comment type="cofactor">
    <cofactor evidence="1">
        <name>Mg(2+)</name>
        <dbReference type="ChEBI" id="CHEBI:18420"/>
    </cofactor>
</comment>
<evidence type="ECO:0000256" key="10">
    <source>
        <dbReference type="ARBA" id="ARBA00022842"/>
    </source>
</evidence>
<keyword evidence="4" id="KW-0723">Serine/threonine-protein kinase</keyword>
<evidence type="ECO:0000256" key="12">
    <source>
        <dbReference type="ARBA" id="ARBA00048679"/>
    </source>
</evidence>
<evidence type="ECO:0000256" key="4">
    <source>
        <dbReference type="ARBA" id="ARBA00022527"/>
    </source>
</evidence>
<dbReference type="Pfam" id="PF09202">
    <property type="entry name" value="Rio2_N"/>
    <property type="match status" value="1"/>
</dbReference>
<dbReference type="AlphaFoldDB" id="A0A2V3IP39"/>
<feature type="region of interest" description="Disordered" evidence="15">
    <location>
        <begin position="318"/>
        <end position="404"/>
    </location>
</feature>
<evidence type="ECO:0000256" key="8">
    <source>
        <dbReference type="ARBA" id="ARBA00022777"/>
    </source>
</evidence>
<dbReference type="Gene3D" id="1.10.510.10">
    <property type="entry name" value="Transferase(Phosphotransferase) domain 1"/>
    <property type="match status" value="1"/>
</dbReference>
<evidence type="ECO:0000256" key="6">
    <source>
        <dbReference type="ARBA" id="ARBA00022723"/>
    </source>
</evidence>
<dbReference type="GO" id="GO:0005524">
    <property type="term" value="F:ATP binding"/>
    <property type="evidence" value="ECO:0007669"/>
    <property type="project" value="UniProtKB-KW"/>
</dbReference>